<evidence type="ECO:0000259" key="1">
    <source>
        <dbReference type="PROSITE" id="PS51724"/>
    </source>
</evidence>
<gene>
    <name evidence="2" type="ORF">ICJ85_05150</name>
</gene>
<dbReference type="Pfam" id="PF18175">
    <property type="entry name" value="HU-CCDC81_bac_2"/>
    <property type="match status" value="1"/>
</dbReference>
<dbReference type="AlphaFoldDB" id="A0A8J6Q8D8"/>
<organism evidence="2 3">
    <name type="scientific">Aestuariibaculum marinum</name>
    <dbReference type="NCBI Taxonomy" id="2683592"/>
    <lineage>
        <taxon>Bacteria</taxon>
        <taxon>Pseudomonadati</taxon>
        <taxon>Bacteroidota</taxon>
        <taxon>Flavobacteriia</taxon>
        <taxon>Flavobacteriales</taxon>
        <taxon>Flavobacteriaceae</taxon>
    </lineage>
</organism>
<dbReference type="SUPFAM" id="SSF110997">
    <property type="entry name" value="Sporulation related repeat"/>
    <property type="match status" value="1"/>
</dbReference>
<dbReference type="PROSITE" id="PS51724">
    <property type="entry name" value="SPOR"/>
    <property type="match status" value="1"/>
</dbReference>
<dbReference type="Gene3D" id="3.30.70.1070">
    <property type="entry name" value="Sporulation related repeat"/>
    <property type="match status" value="1"/>
</dbReference>
<keyword evidence="3" id="KW-1185">Reference proteome</keyword>
<dbReference type="InterPro" id="IPR036680">
    <property type="entry name" value="SPOR-like_sf"/>
</dbReference>
<evidence type="ECO:0000313" key="2">
    <source>
        <dbReference type="EMBL" id="MBD0823401.1"/>
    </source>
</evidence>
<sequence length="311" mass="35266">MQLETYISDLLYRYECVTVPEFGSFLTQRVSATIDETSNAFFPPKKILSFNEQIQKNDGLLAHYIADVEQISFEAANKKIAKRVDVLKANLTQGETLNFKNIGTLVFNSEDKIMFEPSYQVNYLTDAFGLSQFVSPSVARETYKEQVEAVENVIPLTITAEKRKNRPYFKYAAVAVIALTLGGYFASNMYINQVEEHNQIAQQEATQQLENKIQQATFSLNPLPVANLKVTKQTGKYHIVAGAFRVEDNCDAKIAELKALGFSARKIGVNRFGLHEVVYASYEDRLEALRALRTIKKEHNKEAWLDVRVLD</sequence>
<dbReference type="EMBL" id="JACVXD010000002">
    <property type="protein sequence ID" value="MBD0823401.1"/>
    <property type="molecule type" value="Genomic_DNA"/>
</dbReference>
<dbReference type="Pfam" id="PF05036">
    <property type="entry name" value="SPOR"/>
    <property type="match status" value="1"/>
</dbReference>
<dbReference type="RefSeq" id="WP_188222707.1">
    <property type="nucleotide sequence ID" value="NZ_JACVXD010000002.1"/>
</dbReference>
<comment type="caution">
    <text evidence="2">The sequence shown here is derived from an EMBL/GenBank/DDBJ whole genome shotgun (WGS) entry which is preliminary data.</text>
</comment>
<reference evidence="2 3" key="1">
    <citation type="journal article" date="2018" name="J. Microbiol.">
        <title>Aestuariibaculum marinum sp. nov., a marine bacterium isolated from seawater in South Korea.</title>
        <authorList>
            <person name="Choi J."/>
            <person name="Lee D."/>
            <person name="Jang J.H."/>
            <person name="Cha S."/>
            <person name="Seo T."/>
        </authorList>
    </citation>
    <scope>NUCLEOTIDE SEQUENCE [LARGE SCALE GENOMIC DNA]</scope>
    <source>
        <strain evidence="2 3">IP7</strain>
    </source>
</reference>
<dbReference type="Proteomes" id="UP000621516">
    <property type="component" value="Unassembled WGS sequence"/>
</dbReference>
<dbReference type="Pfam" id="PF18174">
    <property type="entry name" value="HU-CCDC81_bac_1"/>
    <property type="match status" value="1"/>
</dbReference>
<protein>
    <submittedName>
        <fullName evidence="2">HU-CCDC81 and SPOR domain-containing protein</fullName>
    </submittedName>
</protein>
<dbReference type="InterPro" id="IPR040495">
    <property type="entry name" value="HU-CCDC81_bac_1"/>
</dbReference>
<dbReference type="InterPro" id="IPR007730">
    <property type="entry name" value="SPOR-like_dom"/>
</dbReference>
<dbReference type="InterPro" id="IPR041268">
    <property type="entry name" value="HU-CCDC81_bac_2"/>
</dbReference>
<name>A0A8J6Q8D8_9FLAO</name>
<proteinExistence type="predicted"/>
<evidence type="ECO:0000313" key="3">
    <source>
        <dbReference type="Proteomes" id="UP000621516"/>
    </source>
</evidence>
<accession>A0A8J6Q8D8</accession>
<feature type="domain" description="SPOR" evidence="1">
    <location>
        <begin position="231"/>
        <end position="308"/>
    </location>
</feature>
<dbReference type="GO" id="GO:0042834">
    <property type="term" value="F:peptidoglycan binding"/>
    <property type="evidence" value="ECO:0007669"/>
    <property type="project" value="InterPro"/>
</dbReference>